<organism evidence="3 4">
    <name type="scientific">Photobacterium swingsii</name>
    <dbReference type="NCBI Taxonomy" id="680026"/>
    <lineage>
        <taxon>Bacteria</taxon>
        <taxon>Pseudomonadati</taxon>
        <taxon>Pseudomonadota</taxon>
        <taxon>Gammaproteobacteria</taxon>
        <taxon>Vibrionales</taxon>
        <taxon>Vibrionaceae</taxon>
        <taxon>Photobacterium</taxon>
    </lineage>
</organism>
<dbReference type="Pfam" id="PF07811">
    <property type="entry name" value="TadE"/>
    <property type="match status" value="1"/>
</dbReference>
<keyword evidence="1" id="KW-0812">Transmembrane</keyword>
<dbReference type="Proteomes" id="UP000240481">
    <property type="component" value="Unassembled WGS sequence"/>
</dbReference>
<evidence type="ECO:0000259" key="2">
    <source>
        <dbReference type="Pfam" id="PF07811"/>
    </source>
</evidence>
<evidence type="ECO:0000313" key="3">
    <source>
        <dbReference type="EMBL" id="PSW20916.1"/>
    </source>
</evidence>
<reference evidence="3 4" key="1">
    <citation type="submission" date="2018-01" db="EMBL/GenBank/DDBJ databases">
        <title>Whole genome sequencing of Histamine producing bacteria.</title>
        <authorList>
            <person name="Butler K."/>
        </authorList>
    </citation>
    <scope>NUCLEOTIDE SEQUENCE [LARGE SCALE GENOMIC DNA]</scope>
    <source>
        <strain evidence="3 4">DSM 24669</strain>
    </source>
</reference>
<accession>A0A0J8XVS3</accession>
<feature type="transmembrane region" description="Helical" evidence="1">
    <location>
        <begin position="12"/>
        <end position="31"/>
    </location>
</feature>
<evidence type="ECO:0000256" key="1">
    <source>
        <dbReference type="SAM" id="Phobius"/>
    </source>
</evidence>
<dbReference type="AlphaFoldDB" id="A0A0J8XVS3"/>
<dbReference type="STRING" id="680026.AB733_17330"/>
<dbReference type="RefSeq" id="WP_048899912.1">
    <property type="nucleotide sequence ID" value="NZ_AP024852.1"/>
</dbReference>
<name>A0A0J8XVS3_9GAMM</name>
<dbReference type="InterPro" id="IPR012495">
    <property type="entry name" value="TadE-like_dom"/>
</dbReference>
<keyword evidence="1" id="KW-1133">Transmembrane helix</keyword>
<evidence type="ECO:0000313" key="4">
    <source>
        <dbReference type="Proteomes" id="UP000240481"/>
    </source>
</evidence>
<sequence>MKYNYHRQKGIASIEFALGFIVLWFITVMIMDIGLRNYTVAVVNFAASEVTRDIKVLEIDSEDKFEKEFRKKLKENAFSLWGVMSQNDEFIVDMKLYPNIAALAQDHYIKTQHASQAPIASYQLTYNYKPLIRLGSYTSFPIHREVIAVQEFARREV</sequence>
<dbReference type="EMBL" id="PYLZ01000016">
    <property type="protein sequence ID" value="PSW20916.1"/>
    <property type="molecule type" value="Genomic_DNA"/>
</dbReference>
<proteinExistence type="predicted"/>
<gene>
    <name evidence="3" type="ORF">C9I94_21845</name>
</gene>
<comment type="caution">
    <text evidence="3">The sequence shown here is derived from an EMBL/GenBank/DDBJ whole genome shotgun (WGS) entry which is preliminary data.</text>
</comment>
<keyword evidence="1" id="KW-0472">Membrane</keyword>
<dbReference type="OrthoDB" id="6555614at2"/>
<feature type="domain" description="TadE-like" evidence="2">
    <location>
        <begin position="10"/>
        <end position="52"/>
    </location>
</feature>
<protein>
    <submittedName>
        <fullName evidence="3">Pilus assembly protein</fullName>
    </submittedName>
</protein>
<keyword evidence="4" id="KW-1185">Reference proteome</keyword>